<dbReference type="GO" id="GO:0016301">
    <property type="term" value="F:kinase activity"/>
    <property type="evidence" value="ECO:0007669"/>
    <property type="project" value="UniProtKB-KW"/>
</dbReference>
<gene>
    <name evidence="5" type="ORF">CHH61_24245</name>
</gene>
<dbReference type="CDD" id="cd16917">
    <property type="entry name" value="HATPase_UhpB-NarQ-NarX-like"/>
    <property type="match status" value="1"/>
</dbReference>
<name>A0A268R4Y5_SHOCL</name>
<dbReference type="PANTHER" id="PTHR24421:SF55">
    <property type="entry name" value="SENSOR HISTIDINE KINASE YDFH"/>
    <property type="match status" value="1"/>
</dbReference>
<dbReference type="InterPro" id="IPR050482">
    <property type="entry name" value="Sensor_HK_TwoCompSys"/>
</dbReference>
<reference evidence="5 6" key="1">
    <citation type="submission" date="2017-07" db="EMBL/GenBank/DDBJ databases">
        <title>Isolation and whole genome analysis of endospore-forming bacteria from heroin.</title>
        <authorList>
            <person name="Kalinowski J."/>
            <person name="Ahrens B."/>
            <person name="Al-Dilaimi A."/>
            <person name="Winkler A."/>
            <person name="Wibberg D."/>
            <person name="Schleenbecker U."/>
            <person name="Ruckert C."/>
            <person name="Wolfel R."/>
            <person name="Grass G."/>
        </authorList>
    </citation>
    <scope>NUCLEOTIDE SEQUENCE [LARGE SCALE GENOMIC DNA]</scope>
    <source>
        <strain evidence="5 6">7523-2</strain>
    </source>
</reference>
<dbReference type="GO" id="GO:0000160">
    <property type="term" value="P:phosphorelay signal transduction system"/>
    <property type="evidence" value="ECO:0007669"/>
    <property type="project" value="UniProtKB-KW"/>
</dbReference>
<sequence length="81" mass="9143">MKHAEATEIFVKVEAAEETFTMVIKDNGKGFKLEEFKGNKDKKSFGLIGMKERVDLLEGKMRIDSTVGLGTFIMIQVPYQV</sequence>
<dbReference type="PANTHER" id="PTHR24421">
    <property type="entry name" value="NITRATE/NITRITE SENSOR PROTEIN NARX-RELATED"/>
    <property type="match status" value="1"/>
</dbReference>
<organism evidence="5 6">
    <name type="scientific">Shouchella clausii</name>
    <name type="common">Alkalihalobacillus clausii</name>
    <dbReference type="NCBI Taxonomy" id="79880"/>
    <lineage>
        <taxon>Bacteria</taxon>
        <taxon>Bacillati</taxon>
        <taxon>Bacillota</taxon>
        <taxon>Bacilli</taxon>
        <taxon>Bacillales</taxon>
        <taxon>Bacillaceae</taxon>
        <taxon>Shouchella</taxon>
    </lineage>
</organism>
<dbReference type="SUPFAM" id="SSF55874">
    <property type="entry name" value="ATPase domain of HSP90 chaperone/DNA topoisomerase II/histidine kinase"/>
    <property type="match status" value="1"/>
</dbReference>
<keyword evidence="2 5" id="KW-0418">Kinase</keyword>
<dbReference type="Proteomes" id="UP000216133">
    <property type="component" value="Unassembled WGS sequence"/>
</dbReference>
<dbReference type="EMBL" id="NPBS01000508">
    <property type="protein sequence ID" value="PAF15329.1"/>
    <property type="molecule type" value="Genomic_DNA"/>
</dbReference>
<evidence type="ECO:0000256" key="1">
    <source>
        <dbReference type="ARBA" id="ARBA00022679"/>
    </source>
</evidence>
<feature type="non-terminal residue" evidence="5">
    <location>
        <position position="81"/>
    </location>
</feature>
<evidence type="ECO:0000256" key="2">
    <source>
        <dbReference type="ARBA" id="ARBA00022777"/>
    </source>
</evidence>
<feature type="domain" description="Histidine kinase/HSP90-like ATPase" evidence="4">
    <location>
        <begin position="2"/>
        <end position="79"/>
    </location>
</feature>
<keyword evidence="3" id="KW-0902">Two-component regulatory system</keyword>
<dbReference type="Gene3D" id="3.30.565.10">
    <property type="entry name" value="Histidine kinase-like ATPase, C-terminal domain"/>
    <property type="match status" value="1"/>
</dbReference>
<evidence type="ECO:0000313" key="5">
    <source>
        <dbReference type="EMBL" id="PAF15329.1"/>
    </source>
</evidence>
<protein>
    <submittedName>
        <fullName evidence="5">Histidine kinase</fullName>
    </submittedName>
</protein>
<accession>A0A268R4Y5</accession>
<keyword evidence="1" id="KW-0808">Transferase</keyword>
<dbReference type="Pfam" id="PF02518">
    <property type="entry name" value="HATPase_c"/>
    <property type="match status" value="1"/>
</dbReference>
<evidence type="ECO:0000313" key="6">
    <source>
        <dbReference type="Proteomes" id="UP000216133"/>
    </source>
</evidence>
<dbReference type="AlphaFoldDB" id="A0A268R4Y5"/>
<dbReference type="InterPro" id="IPR003594">
    <property type="entry name" value="HATPase_dom"/>
</dbReference>
<evidence type="ECO:0000259" key="4">
    <source>
        <dbReference type="Pfam" id="PF02518"/>
    </source>
</evidence>
<evidence type="ECO:0000256" key="3">
    <source>
        <dbReference type="ARBA" id="ARBA00023012"/>
    </source>
</evidence>
<dbReference type="InterPro" id="IPR036890">
    <property type="entry name" value="HATPase_C_sf"/>
</dbReference>
<proteinExistence type="predicted"/>
<comment type="caution">
    <text evidence="5">The sequence shown here is derived from an EMBL/GenBank/DDBJ whole genome shotgun (WGS) entry which is preliminary data.</text>
</comment>